<evidence type="ECO:0000313" key="1">
    <source>
        <dbReference type="EMBL" id="MBD1602081.1"/>
    </source>
</evidence>
<proteinExistence type="predicted"/>
<dbReference type="Proteomes" id="UP000805841">
    <property type="component" value="Unassembled WGS sequence"/>
</dbReference>
<accession>A0ABR7Z964</accession>
<evidence type="ECO:0000313" key="2">
    <source>
        <dbReference type="Proteomes" id="UP000805841"/>
    </source>
</evidence>
<keyword evidence="2" id="KW-1185">Reference proteome</keyword>
<evidence type="ECO:0008006" key="3">
    <source>
        <dbReference type="Google" id="ProtNLM"/>
    </source>
</evidence>
<sequence>MGMRDEIQAELAEAFDDADGLADAVKPVAGSRKEAAVYDPATGQTTSTTTTYTGRGVFGSYSTQEIDGSLILATDEKLLVLQSELLILVDGVATDDPAEPKVGDLINDQRVINIGQDAAGATWSIQLRA</sequence>
<dbReference type="EMBL" id="JAAOCA010000051">
    <property type="protein sequence ID" value="MBD1602081.1"/>
    <property type="molecule type" value="Genomic_DNA"/>
</dbReference>
<gene>
    <name evidence="1" type="ORF">HAQ05_25715</name>
</gene>
<organism evidence="1 2">
    <name type="scientific">Pseudomonas typographi</name>
    <dbReference type="NCBI Taxonomy" id="2715964"/>
    <lineage>
        <taxon>Bacteria</taxon>
        <taxon>Pseudomonadati</taxon>
        <taxon>Pseudomonadota</taxon>
        <taxon>Gammaproteobacteria</taxon>
        <taxon>Pseudomonadales</taxon>
        <taxon>Pseudomonadaceae</taxon>
        <taxon>Pseudomonas</taxon>
    </lineage>
</organism>
<name>A0ABR7Z964_9PSED</name>
<dbReference type="RefSeq" id="WP_190426508.1">
    <property type="nucleotide sequence ID" value="NZ_JAAOCA010000051.1"/>
</dbReference>
<comment type="caution">
    <text evidence="1">The sequence shown here is derived from an EMBL/GenBank/DDBJ whole genome shotgun (WGS) entry which is preliminary data.</text>
</comment>
<reference evidence="1 2" key="1">
    <citation type="journal article" date="2020" name="Insects">
        <title>Bacteria Belonging to Pseudomonas typographi sp. nov. from the Bark Beetle Ips typographus Have Genomic Potential to Aid in the Host Ecology.</title>
        <authorList>
            <person name="Peral-Aranega E."/>
            <person name="Saati-Santamaria Z."/>
            <person name="Kolarik M."/>
            <person name="Rivas R."/>
            <person name="Garcia-Fraile P."/>
        </authorList>
    </citation>
    <scope>NUCLEOTIDE SEQUENCE [LARGE SCALE GENOMIC DNA]</scope>
    <source>
        <strain evidence="1 2">CA3A</strain>
    </source>
</reference>
<protein>
    <recommendedName>
        <fullName evidence="3">Glutamate 5-kinase</fullName>
    </recommendedName>
</protein>